<evidence type="ECO:0000313" key="8">
    <source>
        <dbReference type="EMBL" id="QJE99238.1"/>
    </source>
</evidence>
<dbReference type="GO" id="GO:0000271">
    <property type="term" value="P:polysaccharide biosynthetic process"/>
    <property type="evidence" value="ECO:0007669"/>
    <property type="project" value="InterPro"/>
</dbReference>
<proteinExistence type="inferred from homology"/>
<dbReference type="Pfam" id="PF04138">
    <property type="entry name" value="GtrA_DPMS_TM"/>
    <property type="match status" value="1"/>
</dbReference>
<comment type="similarity">
    <text evidence="2">Belongs to the GtrA family.</text>
</comment>
<gene>
    <name evidence="8" type="ORF">HHL09_10310</name>
</gene>
<keyword evidence="9" id="KW-1185">Reference proteome</keyword>
<reference evidence="8 9" key="1">
    <citation type="submission" date="2020-04" db="EMBL/GenBank/DDBJ databases">
        <title>Luteolibacter sp. G-1-1-1 isolated from soil.</title>
        <authorList>
            <person name="Dahal R.H."/>
        </authorList>
    </citation>
    <scope>NUCLEOTIDE SEQUENCE [LARGE SCALE GENOMIC DNA]</scope>
    <source>
        <strain evidence="8 9">G-1-1-1</strain>
    </source>
</reference>
<evidence type="ECO:0000256" key="4">
    <source>
        <dbReference type="ARBA" id="ARBA00022989"/>
    </source>
</evidence>
<dbReference type="KEGG" id="luo:HHL09_10310"/>
<organism evidence="8 9">
    <name type="scientific">Luteolibacter luteus</name>
    <dbReference type="NCBI Taxonomy" id="2728835"/>
    <lineage>
        <taxon>Bacteria</taxon>
        <taxon>Pseudomonadati</taxon>
        <taxon>Verrucomicrobiota</taxon>
        <taxon>Verrucomicrobiia</taxon>
        <taxon>Verrucomicrobiales</taxon>
        <taxon>Verrucomicrobiaceae</taxon>
        <taxon>Luteolibacter</taxon>
    </lineage>
</organism>
<evidence type="ECO:0000256" key="2">
    <source>
        <dbReference type="ARBA" id="ARBA00009399"/>
    </source>
</evidence>
<feature type="transmembrane region" description="Helical" evidence="6">
    <location>
        <begin position="97"/>
        <end position="118"/>
    </location>
</feature>
<dbReference type="PANTHER" id="PTHR38459:SF1">
    <property type="entry name" value="PROPHAGE BACTOPRENOL-LINKED GLUCOSE TRANSLOCASE HOMOLOG"/>
    <property type="match status" value="1"/>
</dbReference>
<keyword evidence="3 6" id="KW-0812">Transmembrane</keyword>
<feature type="domain" description="GtrA/DPMS transmembrane" evidence="7">
    <location>
        <begin position="7"/>
        <end position="119"/>
    </location>
</feature>
<name>A0A858RS25_9BACT</name>
<keyword evidence="5 6" id="KW-0472">Membrane</keyword>
<evidence type="ECO:0000256" key="6">
    <source>
        <dbReference type="SAM" id="Phobius"/>
    </source>
</evidence>
<dbReference type="GO" id="GO:0005886">
    <property type="term" value="C:plasma membrane"/>
    <property type="evidence" value="ECO:0007669"/>
    <property type="project" value="TreeGrafter"/>
</dbReference>
<dbReference type="AlphaFoldDB" id="A0A858RS25"/>
<dbReference type="Proteomes" id="UP000501812">
    <property type="component" value="Chromosome"/>
</dbReference>
<feature type="transmembrane region" description="Helical" evidence="6">
    <location>
        <begin position="63"/>
        <end position="85"/>
    </location>
</feature>
<feature type="transmembrane region" description="Helical" evidence="6">
    <location>
        <begin position="34"/>
        <end position="51"/>
    </location>
</feature>
<dbReference type="InterPro" id="IPR007267">
    <property type="entry name" value="GtrA_DPMS_TM"/>
</dbReference>
<evidence type="ECO:0000259" key="7">
    <source>
        <dbReference type="Pfam" id="PF04138"/>
    </source>
</evidence>
<keyword evidence="4 6" id="KW-1133">Transmembrane helix</keyword>
<evidence type="ECO:0000313" key="9">
    <source>
        <dbReference type="Proteomes" id="UP000501812"/>
    </source>
</evidence>
<comment type="subcellular location">
    <subcellularLocation>
        <location evidence="1">Membrane</location>
        <topology evidence="1">Multi-pass membrane protein</topology>
    </subcellularLocation>
</comment>
<evidence type="ECO:0000256" key="3">
    <source>
        <dbReference type="ARBA" id="ARBA00022692"/>
    </source>
</evidence>
<protein>
    <submittedName>
        <fullName evidence="8">GtrA family protein</fullName>
    </submittedName>
</protein>
<dbReference type="InterPro" id="IPR051401">
    <property type="entry name" value="GtrA_CellWall_Glycosyl"/>
</dbReference>
<evidence type="ECO:0000256" key="5">
    <source>
        <dbReference type="ARBA" id="ARBA00023136"/>
    </source>
</evidence>
<dbReference type="PANTHER" id="PTHR38459">
    <property type="entry name" value="PROPHAGE BACTOPRENOL-LINKED GLUCOSE TRANSLOCASE HOMOLOG"/>
    <property type="match status" value="1"/>
</dbReference>
<sequence length="125" mass="13551">MLFRFFRFGCVGAAASLVHLGVVAALVPLGLPPAGANVLAFLAAFQVSYYGHRGWTFRHPGGAATYARMFVVALGTFSFNEAAYLWMLHHVALDYRISLALVLGVQAILTFVLARTWVFQGASSQ</sequence>
<dbReference type="EMBL" id="CP051774">
    <property type="protein sequence ID" value="QJE99238.1"/>
    <property type="molecule type" value="Genomic_DNA"/>
</dbReference>
<accession>A0A858RS25</accession>
<evidence type="ECO:0000256" key="1">
    <source>
        <dbReference type="ARBA" id="ARBA00004141"/>
    </source>
</evidence>